<evidence type="ECO:0000313" key="5">
    <source>
        <dbReference type="RefSeq" id="XP_012920508.1"/>
    </source>
</evidence>
<keyword evidence="2" id="KW-0433">Leucine-rich repeat</keyword>
<reference evidence="5" key="1">
    <citation type="submission" date="2025-08" db="UniProtKB">
        <authorList>
            <consortium name="RefSeq"/>
        </authorList>
    </citation>
    <scope>IDENTIFICATION</scope>
</reference>
<dbReference type="PANTHER" id="PTHR14224">
    <property type="entry name" value="SIMILAR TO PREFERENTIALLY EXPRESSED ANTIGEN IN MELANOMA-LIKE 3"/>
    <property type="match status" value="1"/>
</dbReference>
<dbReference type="InterPro" id="IPR050694">
    <property type="entry name" value="LRRC14/PRAME"/>
</dbReference>
<keyword evidence="4" id="KW-1185">Reference proteome</keyword>
<accession>A0AAX6QHM6</accession>
<dbReference type="KEGG" id="hgl:101701093"/>
<dbReference type="InterPro" id="IPR026271">
    <property type="entry name" value="PRAME"/>
</dbReference>
<protein>
    <submittedName>
        <fullName evidence="5">PRAME family member 26</fullName>
    </submittedName>
</protein>
<dbReference type="Gene3D" id="3.80.10.10">
    <property type="entry name" value="Ribonuclease Inhibitor"/>
    <property type="match status" value="1"/>
</dbReference>
<dbReference type="PIRSF" id="PIRSF038286">
    <property type="entry name" value="PRAME"/>
    <property type="match status" value="1"/>
</dbReference>
<comment type="similarity">
    <text evidence="1">Belongs to the PRAME family.</text>
</comment>
<dbReference type="InterPro" id="IPR032675">
    <property type="entry name" value="LRR_dom_sf"/>
</dbReference>
<proteinExistence type="inferred from homology"/>
<dbReference type="AlphaFoldDB" id="A0AAX6QHM6"/>
<sequence length="530" mass="61231">MQSPLTLYELTKHSLLKSESIACIALHDLPSLIFHEMFMEAFMCGLDEVLKVMVPAWPFPCLPLGSLMEMRKSGTPQSELEKLQPEERNLQTLKAVLHGLDMLLAHKFHPSRWKLQVLDLRNVYQDFWTLGPRAMAHAWVPDDKCREQTFDDCQVNRKKQLLKVTADLLTVSGNLNGFQTYLFEWAQQKRHLVHLCCRKMEIYNMPFDTFMDVLKMLDLKCVQEVEVCDFLDVKNLASFAPYLGHMRNLQKLALFSFSTGYYCASSSISEYVDEFTLHLRELNCLQELYLDCAYFLKGHLDQVLRCLKIPLKTLSITHWEVLPSDWNHLTQCPSISQLRDLDLRGVRLTQFSPKPLQLLVEKVAGTLTTLDLESCCMTDSQISAILPALSHCSKLTTICFYENNISMSALKDLLGHTASMSHLSLEQYPAPLESYNDMGDLQPGTFVQLCAELMETLKAIRQPKMAVFGSDPCQYCYHRFLYCMEASPCICELYYDCKNVRSFLLDFWNQKPRNRIFYKRTQKSLDPCFL</sequence>
<organism evidence="4 5">
    <name type="scientific">Heterocephalus glaber</name>
    <name type="common">Naked mole rat</name>
    <dbReference type="NCBI Taxonomy" id="10181"/>
    <lineage>
        <taxon>Eukaryota</taxon>
        <taxon>Metazoa</taxon>
        <taxon>Chordata</taxon>
        <taxon>Craniata</taxon>
        <taxon>Vertebrata</taxon>
        <taxon>Euteleostomi</taxon>
        <taxon>Mammalia</taxon>
        <taxon>Eutheria</taxon>
        <taxon>Euarchontoglires</taxon>
        <taxon>Glires</taxon>
        <taxon>Rodentia</taxon>
        <taxon>Hystricomorpha</taxon>
        <taxon>Bathyergidae</taxon>
        <taxon>Heterocephalus</taxon>
    </lineage>
</organism>
<dbReference type="RefSeq" id="XP_012920508.1">
    <property type="nucleotide sequence ID" value="XM_013065054.1"/>
</dbReference>
<keyword evidence="3" id="KW-0677">Repeat</keyword>
<evidence type="ECO:0000256" key="2">
    <source>
        <dbReference type="ARBA" id="ARBA00022614"/>
    </source>
</evidence>
<dbReference type="GO" id="GO:0005737">
    <property type="term" value="C:cytoplasm"/>
    <property type="evidence" value="ECO:0007669"/>
    <property type="project" value="TreeGrafter"/>
</dbReference>
<dbReference type="Proteomes" id="UP000694906">
    <property type="component" value="Unplaced"/>
</dbReference>
<dbReference type="GeneID" id="101701093"/>
<evidence type="ECO:0000256" key="1">
    <source>
        <dbReference type="ARBA" id="ARBA00009608"/>
    </source>
</evidence>
<dbReference type="FunFam" id="3.80.10.10:FF:000079">
    <property type="entry name" value="PRAME family member 18"/>
    <property type="match status" value="1"/>
</dbReference>
<dbReference type="SUPFAM" id="SSF52047">
    <property type="entry name" value="RNI-like"/>
    <property type="match status" value="1"/>
</dbReference>
<dbReference type="GO" id="GO:0008284">
    <property type="term" value="P:positive regulation of cell population proliferation"/>
    <property type="evidence" value="ECO:0007669"/>
    <property type="project" value="InterPro"/>
</dbReference>
<gene>
    <name evidence="5" type="primary">LOC101701093</name>
</gene>
<evidence type="ECO:0000256" key="3">
    <source>
        <dbReference type="ARBA" id="ARBA00022737"/>
    </source>
</evidence>
<evidence type="ECO:0000313" key="4">
    <source>
        <dbReference type="Proteomes" id="UP000694906"/>
    </source>
</evidence>
<dbReference type="PANTHER" id="PTHR14224:SF19">
    <property type="entry name" value="PRAME FAMILY MEMBER 11-RELATED"/>
    <property type="match status" value="1"/>
</dbReference>
<dbReference type="GO" id="GO:0045892">
    <property type="term" value="P:negative regulation of DNA-templated transcription"/>
    <property type="evidence" value="ECO:0007669"/>
    <property type="project" value="InterPro"/>
</dbReference>
<dbReference type="GO" id="GO:0045596">
    <property type="term" value="P:negative regulation of cell differentiation"/>
    <property type="evidence" value="ECO:0007669"/>
    <property type="project" value="InterPro"/>
</dbReference>
<name>A0AAX6QHM6_HETGA</name>
<dbReference type="GO" id="GO:0043066">
    <property type="term" value="P:negative regulation of apoptotic process"/>
    <property type="evidence" value="ECO:0007669"/>
    <property type="project" value="InterPro"/>
</dbReference>